<accession>A0A978UAV4</accession>
<comment type="similarity">
    <text evidence="1 5">Belongs to the Frigida family.</text>
</comment>
<feature type="compositionally biased region" description="Pro residues" evidence="6">
    <location>
        <begin position="563"/>
        <end position="575"/>
    </location>
</feature>
<feature type="region of interest" description="Disordered" evidence="6">
    <location>
        <begin position="421"/>
        <end position="500"/>
    </location>
</feature>
<evidence type="ECO:0000256" key="5">
    <source>
        <dbReference type="RuleBase" id="RU364012"/>
    </source>
</evidence>
<feature type="region of interest" description="Disordered" evidence="6">
    <location>
        <begin position="519"/>
        <end position="575"/>
    </location>
</feature>
<dbReference type="AlphaFoldDB" id="A0A978UAV4"/>
<dbReference type="Proteomes" id="UP000813462">
    <property type="component" value="Unassembled WGS sequence"/>
</dbReference>
<reference evidence="7" key="1">
    <citation type="journal article" date="2021" name="Front. Plant Sci.">
        <title>Chromosome-Scale Genome Assembly for Chinese Sour Jujube and Insights Into Its Genome Evolution and Domestication Signature.</title>
        <authorList>
            <person name="Shen L.-Y."/>
            <person name="Luo H."/>
            <person name="Wang X.-L."/>
            <person name="Wang X.-M."/>
            <person name="Qiu X.-J."/>
            <person name="Liu H."/>
            <person name="Zhou S.-S."/>
            <person name="Jia K.-H."/>
            <person name="Nie S."/>
            <person name="Bao Y.-T."/>
            <person name="Zhang R.-G."/>
            <person name="Yun Q.-Z."/>
            <person name="Chai Y.-H."/>
            <person name="Lu J.-Y."/>
            <person name="Li Y."/>
            <person name="Zhao S.-W."/>
            <person name="Mao J.-F."/>
            <person name="Jia S.-G."/>
            <person name="Mao Y.-M."/>
        </authorList>
    </citation>
    <scope>NUCLEOTIDE SEQUENCE</scope>
    <source>
        <strain evidence="7">AT0</strain>
        <tissue evidence="7">Leaf</tissue>
    </source>
</reference>
<dbReference type="GO" id="GO:0009908">
    <property type="term" value="P:flower development"/>
    <property type="evidence" value="ECO:0007669"/>
    <property type="project" value="UniProtKB-KW"/>
</dbReference>
<dbReference type="PANTHER" id="PTHR31791:SF10">
    <property type="entry name" value="FRIGIDA-LIKE PROTEIN"/>
    <property type="match status" value="1"/>
</dbReference>
<comment type="caution">
    <text evidence="7">The sequence shown here is derived from an EMBL/GenBank/DDBJ whole genome shotgun (WGS) entry which is preliminary data.</text>
</comment>
<evidence type="ECO:0000256" key="1">
    <source>
        <dbReference type="ARBA" id="ARBA00008956"/>
    </source>
</evidence>
<keyword evidence="3 5" id="KW-0221">Differentiation</keyword>
<evidence type="ECO:0000313" key="8">
    <source>
        <dbReference type="Proteomes" id="UP000813462"/>
    </source>
</evidence>
<protein>
    <recommendedName>
        <fullName evidence="5">FRIGIDA-like protein</fullName>
    </recommendedName>
</protein>
<dbReference type="GO" id="GO:0030154">
    <property type="term" value="P:cell differentiation"/>
    <property type="evidence" value="ECO:0007669"/>
    <property type="project" value="UniProtKB-KW"/>
</dbReference>
<proteinExistence type="inferred from homology"/>
<keyword evidence="2 5" id="KW-0217">Developmental protein</keyword>
<dbReference type="InterPro" id="IPR012474">
    <property type="entry name" value="Frigida"/>
</dbReference>
<dbReference type="PANTHER" id="PTHR31791">
    <property type="entry name" value="FRIGIDA-LIKE PROTEIN 3-RELATED"/>
    <property type="match status" value="1"/>
</dbReference>
<evidence type="ECO:0000313" key="7">
    <source>
        <dbReference type="EMBL" id="KAH7511897.1"/>
    </source>
</evidence>
<evidence type="ECO:0000256" key="2">
    <source>
        <dbReference type="ARBA" id="ARBA00022473"/>
    </source>
</evidence>
<keyword evidence="4 5" id="KW-0287">Flowering</keyword>
<gene>
    <name evidence="7" type="ORF">FEM48_Zijuj12G0031900</name>
</gene>
<evidence type="ECO:0000256" key="4">
    <source>
        <dbReference type="ARBA" id="ARBA00023089"/>
    </source>
</evidence>
<dbReference type="Pfam" id="PF07899">
    <property type="entry name" value="Frigida"/>
    <property type="match status" value="2"/>
</dbReference>
<dbReference type="EMBL" id="JAEACU010000012">
    <property type="protein sequence ID" value="KAH7511897.1"/>
    <property type="molecule type" value="Genomic_DNA"/>
</dbReference>
<organism evidence="7 8">
    <name type="scientific">Ziziphus jujuba var. spinosa</name>
    <dbReference type="NCBI Taxonomy" id="714518"/>
    <lineage>
        <taxon>Eukaryota</taxon>
        <taxon>Viridiplantae</taxon>
        <taxon>Streptophyta</taxon>
        <taxon>Embryophyta</taxon>
        <taxon>Tracheophyta</taxon>
        <taxon>Spermatophyta</taxon>
        <taxon>Magnoliopsida</taxon>
        <taxon>eudicotyledons</taxon>
        <taxon>Gunneridae</taxon>
        <taxon>Pentapetalae</taxon>
        <taxon>rosids</taxon>
        <taxon>fabids</taxon>
        <taxon>Rosales</taxon>
        <taxon>Rhamnaceae</taxon>
        <taxon>Paliureae</taxon>
        <taxon>Ziziphus</taxon>
    </lineage>
</organism>
<name>A0A978UAV4_ZIZJJ</name>
<evidence type="ECO:0000256" key="6">
    <source>
        <dbReference type="SAM" id="MobiDB-lite"/>
    </source>
</evidence>
<sequence>MATEMVVQTDRVQKFFDDLEAQKNILSTCTKLFTTLSDHFNSLQQSLSQKSQSLDSKIQALESNSRQTLESLEHRENSIPERESAAATRIEEQKGAALAEFGKQSGNSELSEALKSFSRRMDSSGLLKFIVSKRKESVSLRAEIVQALAEAVDPPRLVLDSLEEFVNCKSTKVGVTDKRWACGMLVQALFPEVNSGKKGPGFARSVVERAFGILERWKEQMDGESEGFTLGAAEAVMFVQMVVGFQLNARFDKELLIKLMVEHASRRDMAKLAATLEDKEKMGGLFSLFLFIFLGGRTYGVPLRFSINIVAIEGFRRWFLWFENIVDELVKSGKEIEAIYFASESGLTERFPPISLLKSYLRKSKKNATTILKNGNNSLAATEESSNVELNSIRAIIKCVEDHKLESEFSLDSLRKRATHLEKAKAERKKTSQAANRPQNKRAYGASGSRGGGGGPSSFRPTKAARYSNAYPSYGRRNPNPPAQHSPATRYSGPYNFPGQSVYDAPTPAPYASTYGVPHAQSPAAIPQQPYALPGDNMTNAAFRAGNSYGGQTSYGPYDYPNSAPPSYQPSPYPQ</sequence>
<evidence type="ECO:0000256" key="3">
    <source>
        <dbReference type="ARBA" id="ARBA00022782"/>
    </source>
</evidence>